<proteinExistence type="predicted"/>
<protein>
    <submittedName>
        <fullName evidence="2">Uncharacterized protein</fullName>
    </submittedName>
</protein>
<keyword evidence="1" id="KW-0812">Transmembrane</keyword>
<organism evidence="2 3">
    <name type="scientific">Candidatus Aeolococcus gillhamiae</name>
    <dbReference type="NCBI Taxonomy" id="3127015"/>
    <lineage>
        <taxon>Bacteria</taxon>
        <taxon>Bacillati</taxon>
        <taxon>Candidatus Dormiibacterota</taxon>
        <taxon>Candidatus Dormibacteria</taxon>
        <taxon>Candidatus Aeolococcales</taxon>
        <taxon>Candidatus Aeolococcaceae</taxon>
        <taxon>Candidatus Aeolococcus</taxon>
    </lineage>
</organism>
<feature type="transmembrane region" description="Helical" evidence="1">
    <location>
        <begin position="12"/>
        <end position="32"/>
    </location>
</feature>
<sequence length="145" mass="14319">MLTPRRRGERGQVLLFTGLLFVVVLVGLIAVVGDLLTLSNAAAKARDAAFLGAQAGGSDVDIASAASTDVPSSGTLTLSPAAVGDCHGAALTTDPGSTVSCTVSGGRITVSVTHVVNLPVQLFGRTATVHAQAQGGPAAGTVTAR</sequence>
<keyword evidence="1" id="KW-1133">Transmembrane helix</keyword>
<reference evidence="2 3" key="1">
    <citation type="submission" date="2020-10" db="EMBL/GenBank/DDBJ databases">
        <title>Ca. Dormibacterota MAGs.</title>
        <authorList>
            <person name="Montgomery K."/>
        </authorList>
    </citation>
    <scope>NUCLEOTIDE SEQUENCE [LARGE SCALE GENOMIC DNA]</scope>
    <source>
        <strain evidence="2">SC8812_S17_18</strain>
    </source>
</reference>
<dbReference type="Proteomes" id="UP000606991">
    <property type="component" value="Unassembled WGS sequence"/>
</dbReference>
<evidence type="ECO:0000313" key="3">
    <source>
        <dbReference type="Proteomes" id="UP000606991"/>
    </source>
</evidence>
<dbReference type="EMBL" id="JAEKNS010000143">
    <property type="protein sequence ID" value="MBJ7595974.1"/>
    <property type="molecule type" value="Genomic_DNA"/>
</dbReference>
<keyword evidence="1" id="KW-0472">Membrane</keyword>
<dbReference type="AlphaFoldDB" id="A0A934JXM5"/>
<dbReference type="RefSeq" id="WP_337313575.1">
    <property type="nucleotide sequence ID" value="NZ_JAEKNS010000143.1"/>
</dbReference>
<evidence type="ECO:0000313" key="2">
    <source>
        <dbReference type="EMBL" id="MBJ7595974.1"/>
    </source>
</evidence>
<name>A0A934JXM5_9BACT</name>
<evidence type="ECO:0000256" key="1">
    <source>
        <dbReference type="SAM" id="Phobius"/>
    </source>
</evidence>
<comment type="caution">
    <text evidence="2">The sequence shown here is derived from an EMBL/GenBank/DDBJ whole genome shotgun (WGS) entry which is preliminary data.</text>
</comment>
<accession>A0A934JXM5</accession>
<gene>
    <name evidence="2" type="ORF">JF886_14170</name>
</gene>